<comment type="catalytic activity">
    <reaction evidence="11">
        <text>Couples ATP hydrolysis with the unwinding of duplex DNA by translocating in the 3'-5' direction.</text>
        <dbReference type="EC" id="5.6.2.4"/>
    </reaction>
</comment>
<evidence type="ECO:0000256" key="9">
    <source>
        <dbReference type="ARBA" id="ARBA00023125"/>
    </source>
</evidence>
<dbReference type="InterPro" id="IPR044876">
    <property type="entry name" value="HRDC_dom_sf"/>
</dbReference>
<comment type="cofactor">
    <cofactor evidence="1">
        <name>Mg(2+)</name>
        <dbReference type="ChEBI" id="CHEBI:18420"/>
    </cofactor>
</comment>
<keyword evidence="9" id="KW-0238">DNA-binding</keyword>
<dbReference type="AlphaFoldDB" id="A0A381TJH8"/>
<dbReference type="InterPro" id="IPR001650">
    <property type="entry name" value="Helicase_C-like"/>
</dbReference>
<dbReference type="InterPro" id="IPR048671">
    <property type="entry name" value="RecQ-1-like_HTH"/>
</dbReference>
<dbReference type="Gene3D" id="1.10.10.10">
    <property type="entry name" value="Winged helix-like DNA-binding domain superfamily/Winged helix DNA-binding domain"/>
    <property type="match status" value="1"/>
</dbReference>
<dbReference type="PROSITE" id="PS51192">
    <property type="entry name" value="HELICASE_ATP_BIND_1"/>
    <property type="match status" value="1"/>
</dbReference>
<dbReference type="SUPFAM" id="SSF52540">
    <property type="entry name" value="P-loop containing nucleoside triphosphate hydrolases"/>
    <property type="match status" value="1"/>
</dbReference>
<dbReference type="SUPFAM" id="SSF46785">
    <property type="entry name" value="Winged helix' DNA-binding domain"/>
    <property type="match status" value="1"/>
</dbReference>
<dbReference type="InterPro" id="IPR027417">
    <property type="entry name" value="P-loop_NTPase"/>
</dbReference>
<dbReference type="FunFam" id="3.40.50.300:FF:000156">
    <property type="entry name" value="ATP-dependent DNA helicase recQ"/>
    <property type="match status" value="1"/>
</dbReference>
<feature type="domain" description="Helicase ATP-binding" evidence="14">
    <location>
        <begin position="27"/>
        <end position="199"/>
    </location>
</feature>
<dbReference type="InterPro" id="IPR004589">
    <property type="entry name" value="DNA_helicase_ATP-dep_RecQ"/>
</dbReference>
<dbReference type="GO" id="GO:0003677">
    <property type="term" value="F:DNA binding"/>
    <property type="evidence" value="ECO:0007669"/>
    <property type="project" value="UniProtKB-KW"/>
</dbReference>
<name>A0A381TJH8_9ZZZZ</name>
<dbReference type="GO" id="GO:0030894">
    <property type="term" value="C:replisome"/>
    <property type="evidence" value="ECO:0007669"/>
    <property type="project" value="TreeGrafter"/>
</dbReference>
<evidence type="ECO:0000313" key="16">
    <source>
        <dbReference type="EMBL" id="SVA15979.1"/>
    </source>
</evidence>
<dbReference type="InterPro" id="IPR010997">
    <property type="entry name" value="HRDC-like_sf"/>
</dbReference>
<keyword evidence="10" id="KW-0413">Isomerase</keyword>
<reference evidence="16" key="1">
    <citation type="submission" date="2018-05" db="EMBL/GenBank/DDBJ databases">
        <authorList>
            <person name="Lanie J.A."/>
            <person name="Ng W.-L."/>
            <person name="Kazmierczak K.M."/>
            <person name="Andrzejewski T.M."/>
            <person name="Davidsen T.M."/>
            <person name="Wayne K.J."/>
            <person name="Tettelin H."/>
            <person name="Glass J.I."/>
            <person name="Rusch D."/>
            <person name="Podicherti R."/>
            <person name="Tsui H.-C.T."/>
            <person name="Winkler M.E."/>
        </authorList>
    </citation>
    <scope>NUCLEOTIDE SEQUENCE</scope>
</reference>
<dbReference type="PANTHER" id="PTHR13710">
    <property type="entry name" value="DNA HELICASE RECQ FAMILY MEMBER"/>
    <property type="match status" value="1"/>
</dbReference>
<dbReference type="Pfam" id="PF09382">
    <property type="entry name" value="RQC"/>
    <property type="match status" value="1"/>
</dbReference>
<proteinExistence type="inferred from homology"/>
<dbReference type="SMART" id="SM00956">
    <property type="entry name" value="RQC"/>
    <property type="match status" value="1"/>
</dbReference>
<dbReference type="SMART" id="SM00341">
    <property type="entry name" value="HRDC"/>
    <property type="match status" value="1"/>
</dbReference>
<evidence type="ECO:0000256" key="4">
    <source>
        <dbReference type="ARBA" id="ARBA00022723"/>
    </source>
</evidence>
<comment type="similarity">
    <text evidence="3">Belongs to the helicase family. RecQ subfamily.</text>
</comment>
<sequence>MLDFHLEKELKKIFGFSSFKGHQKKIIQTILDGKSVMVIMPTGSGKSLCFQLPALLSEGISLVVSPLIALMKNQVDVIRGISSNDGIAHVLNSSLNNTEVENVKNDISNGITKLLYVAPESLAKQDYIDFLSKSKISFLAVDEAHCISEWGHDFRPEYRNLNTIINKIKKNVPIIALTATATPKVKDDIIKNLGINNATLFKASFNRPNLFYEVRQKNNEINRDIISFINQRKGKSGIVYCLSRKSVNELSEFLQVNSINALPYHAGLEQKIRVKNQDMFLMEECDVIVATIAFGMGIDKPDVRYVIHYNIPKSIESYYQETGRAGRDGGEGHCLAFYSYKDIEKLEKFMSGKPIAEQEQSYSLLDEMAAYSETSMSRRKFLFNYFGEQYDEINGEGAMMDDNMKNPKTKIKVNDQIKIIIKLIIQTKEQYRIKELVACLVGTETNLLRSHNISQSNIFGIGKAYDEVFWNSLLRHLLVKGMINKVVESYGVIKLSDNAHEYLKNPFDFFITKNHNYKDSNNLKNQSNSSNKSVFDKVLFSILIGERKKMAKFKGIPPYAIFQESSIEEMAIKYPISIDELKNINGVGEGKAIKFGESFIILIDEYVKENEIIRPNDLVIKSTGSNSALKLFIIQSIDRKLLPNDIADSKGIELTELINELETIVFSGTKLNINYMIDDVFDEDQQEELYDYFIDSDSDDINLAIDEFDGDYEELDLRLYRIKFINDISN</sequence>
<dbReference type="InterPro" id="IPR011545">
    <property type="entry name" value="DEAD/DEAH_box_helicase_dom"/>
</dbReference>
<evidence type="ECO:0000256" key="3">
    <source>
        <dbReference type="ARBA" id="ARBA00005446"/>
    </source>
</evidence>
<dbReference type="GO" id="GO:0006281">
    <property type="term" value="P:DNA repair"/>
    <property type="evidence" value="ECO:0007669"/>
    <property type="project" value="InterPro"/>
</dbReference>
<keyword evidence="5" id="KW-0547">Nucleotide-binding</keyword>
<dbReference type="CDD" id="cd18794">
    <property type="entry name" value="SF2_C_RecQ"/>
    <property type="match status" value="1"/>
</dbReference>
<dbReference type="InterPro" id="IPR032284">
    <property type="entry name" value="RecQ_Zn-bd"/>
</dbReference>
<dbReference type="Pfam" id="PF21220">
    <property type="entry name" value="RecQ-1-like_HTH"/>
    <property type="match status" value="1"/>
</dbReference>
<keyword evidence="4" id="KW-0479">Metal-binding</keyword>
<gene>
    <name evidence="16" type="ORF">METZ01_LOCUS68833</name>
</gene>
<dbReference type="InterPro" id="IPR002121">
    <property type="entry name" value="HRDC_dom"/>
</dbReference>
<evidence type="ECO:0000259" key="14">
    <source>
        <dbReference type="PROSITE" id="PS51192"/>
    </source>
</evidence>
<dbReference type="FunFam" id="3.40.50.300:FF:001051">
    <property type="entry name" value="ATP-dependent DNA helicase RecQ"/>
    <property type="match status" value="1"/>
</dbReference>
<dbReference type="PROSITE" id="PS50967">
    <property type="entry name" value="HRDC"/>
    <property type="match status" value="1"/>
</dbReference>
<evidence type="ECO:0000256" key="6">
    <source>
        <dbReference type="ARBA" id="ARBA00022801"/>
    </source>
</evidence>
<evidence type="ECO:0000259" key="13">
    <source>
        <dbReference type="PROSITE" id="PS50967"/>
    </source>
</evidence>
<dbReference type="SMART" id="SM00487">
    <property type="entry name" value="DEXDc"/>
    <property type="match status" value="1"/>
</dbReference>
<keyword evidence="8" id="KW-0067">ATP-binding</keyword>
<dbReference type="GO" id="GO:0005737">
    <property type="term" value="C:cytoplasm"/>
    <property type="evidence" value="ECO:0007669"/>
    <property type="project" value="TreeGrafter"/>
</dbReference>
<dbReference type="PANTHER" id="PTHR13710:SF105">
    <property type="entry name" value="ATP-DEPENDENT DNA HELICASE Q1"/>
    <property type="match status" value="1"/>
</dbReference>
<dbReference type="Pfam" id="PF00570">
    <property type="entry name" value="HRDC"/>
    <property type="match status" value="1"/>
</dbReference>
<dbReference type="GO" id="GO:0046872">
    <property type="term" value="F:metal ion binding"/>
    <property type="evidence" value="ECO:0007669"/>
    <property type="project" value="UniProtKB-KW"/>
</dbReference>
<evidence type="ECO:0000256" key="2">
    <source>
        <dbReference type="ARBA" id="ARBA00001947"/>
    </source>
</evidence>
<evidence type="ECO:0000256" key="8">
    <source>
        <dbReference type="ARBA" id="ARBA00022840"/>
    </source>
</evidence>
<comment type="cofactor">
    <cofactor evidence="2">
        <name>Zn(2+)</name>
        <dbReference type="ChEBI" id="CHEBI:29105"/>
    </cofactor>
</comment>
<dbReference type="GO" id="GO:0009378">
    <property type="term" value="F:four-way junction helicase activity"/>
    <property type="evidence" value="ECO:0007669"/>
    <property type="project" value="TreeGrafter"/>
</dbReference>
<dbReference type="EC" id="5.6.2.4" evidence="12"/>
<organism evidence="16">
    <name type="scientific">marine metagenome</name>
    <dbReference type="NCBI Taxonomy" id="408172"/>
    <lineage>
        <taxon>unclassified sequences</taxon>
        <taxon>metagenomes</taxon>
        <taxon>ecological metagenomes</taxon>
    </lineage>
</organism>
<evidence type="ECO:0000256" key="10">
    <source>
        <dbReference type="ARBA" id="ARBA00023235"/>
    </source>
</evidence>
<dbReference type="Gene3D" id="3.40.50.300">
    <property type="entry name" value="P-loop containing nucleotide triphosphate hydrolases"/>
    <property type="match status" value="2"/>
</dbReference>
<dbReference type="GO" id="GO:0005524">
    <property type="term" value="F:ATP binding"/>
    <property type="evidence" value="ECO:0007669"/>
    <property type="project" value="UniProtKB-KW"/>
</dbReference>
<dbReference type="GO" id="GO:0006310">
    <property type="term" value="P:DNA recombination"/>
    <property type="evidence" value="ECO:0007669"/>
    <property type="project" value="InterPro"/>
</dbReference>
<dbReference type="CDD" id="cd17920">
    <property type="entry name" value="DEXHc_RecQ"/>
    <property type="match status" value="1"/>
</dbReference>
<keyword evidence="7" id="KW-0347">Helicase</keyword>
<evidence type="ECO:0000256" key="12">
    <source>
        <dbReference type="ARBA" id="ARBA00034808"/>
    </source>
</evidence>
<evidence type="ECO:0000256" key="7">
    <source>
        <dbReference type="ARBA" id="ARBA00022806"/>
    </source>
</evidence>
<dbReference type="PROSITE" id="PS51194">
    <property type="entry name" value="HELICASE_CTER"/>
    <property type="match status" value="1"/>
</dbReference>
<dbReference type="GO" id="GO:0006260">
    <property type="term" value="P:DNA replication"/>
    <property type="evidence" value="ECO:0007669"/>
    <property type="project" value="InterPro"/>
</dbReference>
<feature type="domain" description="Helicase C-terminal" evidence="15">
    <location>
        <begin position="221"/>
        <end position="372"/>
    </location>
</feature>
<evidence type="ECO:0000259" key="15">
    <source>
        <dbReference type="PROSITE" id="PS51194"/>
    </source>
</evidence>
<dbReference type="Gene3D" id="1.10.10.1390">
    <property type="entry name" value="ATP-dependent DNA helicase RecQ"/>
    <property type="match status" value="1"/>
</dbReference>
<dbReference type="GO" id="GO:0043138">
    <property type="term" value="F:3'-5' DNA helicase activity"/>
    <property type="evidence" value="ECO:0007669"/>
    <property type="project" value="UniProtKB-EC"/>
</dbReference>
<dbReference type="NCBIfam" id="TIGR00614">
    <property type="entry name" value="recQ_fam"/>
    <property type="match status" value="1"/>
</dbReference>
<keyword evidence="6" id="KW-0378">Hydrolase</keyword>
<dbReference type="Pfam" id="PF00270">
    <property type="entry name" value="DEAD"/>
    <property type="match status" value="1"/>
</dbReference>
<accession>A0A381TJH8</accession>
<dbReference type="GO" id="GO:0043590">
    <property type="term" value="C:bacterial nucleoid"/>
    <property type="evidence" value="ECO:0007669"/>
    <property type="project" value="TreeGrafter"/>
</dbReference>
<protein>
    <recommendedName>
        <fullName evidence="12">DNA 3'-5' helicase</fullName>
        <ecNumber evidence="12">5.6.2.4</ecNumber>
    </recommendedName>
</protein>
<dbReference type="InterPro" id="IPR014001">
    <property type="entry name" value="Helicase_ATP-bd"/>
</dbReference>
<dbReference type="InterPro" id="IPR036388">
    <property type="entry name" value="WH-like_DNA-bd_sf"/>
</dbReference>
<feature type="domain" description="HRDC" evidence="13">
    <location>
        <begin position="533"/>
        <end position="613"/>
    </location>
</feature>
<dbReference type="EMBL" id="UINC01004664">
    <property type="protein sequence ID" value="SVA15979.1"/>
    <property type="molecule type" value="Genomic_DNA"/>
</dbReference>
<dbReference type="InterPro" id="IPR018982">
    <property type="entry name" value="RQC_domain"/>
</dbReference>
<evidence type="ECO:0000256" key="5">
    <source>
        <dbReference type="ARBA" id="ARBA00022741"/>
    </source>
</evidence>
<evidence type="ECO:0000256" key="1">
    <source>
        <dbReference type="ARBA" id="ARBA00001946"/>
    </source>
</evidence>
<dbReference type="SUPFAM" id="SSF47819">
    <property type="entry name" value="HRDC-like"/>
    <property type="match status" value="1"/>
</dbReference>
<dbReference type="SMART" id="SM00490">
    <property type="entry name" value="HELICc"/>
    <property type="match status" value="1"/>
</dbReference>
<dbReference type="Pfam" id="PF16124">
    <property type="entry name" value="RecQ_Zn_bind"/>
    <property type="match status" value="1"/>
</dbReference>
<dbReference type="InterPro" id="IPR036390">
    <property type="entry name" value="WH_DNA-bd_sf"/>
</dbReference>
<dbReference type="Pfam" id="PF00271">
    <property type="entry name" value="Helicase_C"/>
    <property type="match status" value="1"/>
</dbReference>
<evidence type="ECO:0000256" key="11">
    <source>
        <dbReference type="ARBA" id="ARBA00034617"/>
    </source>
</evidence>
<dbReference type="GO" id="GO:0016787">
    <property type="term" value="F:hydrolase activity"/>
    <property type="evidence" value="ECO:0007669"/>
    <property type="project" value="UniProtKB-KW"/>
</dbReference>
<dbReference type="Gene3D" id="1.10.150.80">
    <property type="entry name" value="HRDC domain"/>
    <property type="match status" value="1"/>
</dbReference>